<evidence type="ECO:0000313" key="3">
    <source>
        <dbReference type="EMBL" id="EFV93872.1"/>
    </source>
</evidence>
<dbReference type="EMBL" id="AEQP01000022">
    <property type="protein sequence ID" value="EFV93872.1"/>
    <property type="molecule type" value="Genomic_DNA"/>
</dbReference>
<dbReference type="PANTHER" id="PTHR40841:SF2">
    <property type="entry name" value="SIDEROPHORE-DEGRADING ESTERASE (EUROFUNG)"/>
    <property type="match status" value="1"/>
</dbReference>
<organism evidence="3 4">
    <name type="scientific">Lautropia mirabilis ATCC 51599</name>
    <dbReference type="NCBI Taxonomy" id="887898"/>
    <lineage>
        <taxon>Bacteria</taxon>
        <taxon>Pseudomonadati</taxon>
        <taxon>Pseudomonadota</taxon>
        <taxon>Betaproteobacteria</taxon>
        <taxon>Burkholderiales</taxon>
        <taxon>Burkholderiaceae</taxon>
        <taxon>Lautropia</taxon>
    </lineage>
</organism>
<evidence type="ECO:0000256" key="1">
    <source>
        <dbReference type="ARBA" id="ARBA00005622"/>
    </source>
</evidence>
<dbReference type="AlphaFoldDB" id="E7RZ73"/>
<dbReference type="Proteomes" id="UP000011021">
    <property type="component" value="Unassembled WGS sequence"/>
</dbReference>
<proteinExistence type="inferred from homology"/>
<dbReference type="InterPro" id="IPR000801">
    <property type="entry name" value="Esterase-like"/>
</dbReference>
<keyword evidence="2" id="KW-0378">Hydrolase</keyword>
<dbReference type="eggNOG" id="COG2819">
    <property type="taxonomic scope" value="Bacteria"/>
</dbReference>
<reference evidence="3 4" key="1">
    <citation type="submission" date="2010-12" db="EMBL/GenBank/DDBJ databases">
        <authorList>
            <person name="Muzny D."/>
            <person name="Qin X."/>
            <person name="Deng J."/>
            <person name="Jiang H."/>
            <person name="Liu Y."/>
            <person name="Qu J."/>
            <person name="Song X.-Z."/>
            <person name="Zhang L."/>
            <person name="Thornton R."/>
            <person name="Coyle M."/>
            <person name="Francisco L."/>
            <person name="Jackson L."/>
            <person name="Javaid M."/>
            <person name="Korchina V."/>
            <person name="Kovar C."/>
            <person name="Mata R."/>
            <person name="Mathew T."/>
            <person name="Ngo R."/>
            <person name="Nguyen L."/>
            <person name="Nguyen N."/>
            <person name="Okwuonu G."/>
            <person name="Ongeri F."/>
            <person name="Pham C."/>
            <person name="Simmons D."/>
            <person name="Wilczek-Boney K."/>
            <person name="Hale W."/>
            <person name="Jakkamsetti A."/>
            <person name="Pham P."/>
            <person name="Ruth R."/>
            <person name="San Lucas F."/>
            <person name="Warren J."/>
            <person name="Zhang J."/>
            <person name="Zhao Z."/>
            <person name="Zhou C."/>
            <person name="Zhu D."/>
            <person name="Lee S."/>
            <person name="Bess C."/>
            <person name="Blankenburg K."/>
            <person name="Forbes L."/>
            <person name="Fu Q."/>
            <person name="Gubbala S."/>
            <person name="Hirani K."/>
            <person name="Jayaseelan J.C."/>
            <person name="Lara F."/>
            <person name="Munidasa M."/>
            <person name="Palculict T."/>
            <person name="Patil S."/>
            <person name="Pu L.-L."/>
            <person name="Saada N."/>
            <person name="Tang L."/>
            <person name="Weissenberger G."/>
            <person name="Zhu Y."/>
            <person name="Hemphill L."/>
            <person name="Shang Y."/>
            <person name="Youmans B."/>
            <person name="Ayvaz T."/>
            <person name="Ross M."/>
            <person name="Santibanez J."/>
            <person name="Aqrawi P."/>
            <person name="Gross S."/>
            <person name="Joshi V."/>
            <person name="Fowler G."/>
            <person name="Nazareth L."/>
            <person name="Reid J."/>
            <person name="Worley K."/>
            <person name="Petrosino J."/>
            <person name="Highlander S."/>
            <person name="Gibbs R."/>
        </authorList>
    </citation>
    <scope>NUCLEOTIDE SEQUENCE [LARGE SCALE GENOMIC DNA]</scope>
    <source>
        <strain evidence="3 4">ATCC 51599</strain>
    </source>
</reference>
<dbReference type="STRING" id="887898.HMPREF0551_1987"/>
<dbReference type="SUPFAM" id="SSF53474">
    <property type="entry name" value="alpha/beta-Hydrolases"/>
    <property type="match status" value="1"/>
</dbReference>
<dbReference type="Gene3D" id="3.40.50.1820">
    <property type="entry name" value="alpha/beta hydrolase"/>
    <property type="match status" value="1"/>
</dbReference>
<dbReference type="InterPro" id="IPR052558">
    <property type="entry name" value="Siderophore_Hydrolase_D"/>
</dbReference>
<evidence type="ECO:0000256" key="2">
    <source>
        <dbReference type="ARBA" id="ARBA00022801"/>
    </source>
</evidence>
<dbReference type="GO" id="GO:0016788">
    <property type="term" value="F:hydrolase activity, acting on ester bonds"/>
    <property type="evidence" value="ECO:0007669"/>
    <property type="project" value="TreeGrafter"/>
</dbReference>
<gene>
    <name evidence="3" type="ORF">HMPREF0551_1987</name>
</gene>
<name>E7RZ73_9BURK</name>
<accession>E7RZ73</accession>
<dbReference type="Pfam" id="PF00756">
    <property type="entry name" value="Esterase"/>
    <property type="match status" value="1"/>
</dbReference>
<dbReference type="HOGENOM" id="CLU_039834_3_1_4"/>
<comment type="similarity">
    <text evidence="1">Belongs to the esterase D family.</text>
</comment>
<dbReference type="InterPro" id="IPR029058">
    <property type="entry name" value="AB_hydrolase_fold"/>
</dbReference>
<dbReference type="RefSeq" id="WP_005674354.1">
    <property type="nucleotide sequence ID" value="NZ_CP146288.1"/>
</dbReference>
<evidence type="ECO:0000313" key="4">
    <source>
        <dbReference type="Proteomes" id="UP000011021"/>
    </source>
</evidence>
<keyword evidence="4" id="KW-1185">Reference proteome</keyword>
<comment type="caution">
    <text evidence="3">The sequence shown here is derived from an EMBL/GenBank/DDBJ whole genome shotgun (WGS) entry which is preliminary data.</text>
</comment>
<sequence>MDAPATDPITPTPGTLFETCQALLPTCEQHGMHSRHTGRRYRIQTTCVGPEPEGGYPVFTLLDGDTLFPVAAMAAHAMMTRTGENGVTPMLLVGVGYGHDGWLDTDARVEDYTPPVTDGSASHDARGRRQGGAGRFLRFLREELQPAMAERFSVNPQRQALFGHSFGGLFALYTLFNQPDAFQTYIASSPSLWWHDEYILQERDRFVQAQAGRPPLPVRVHLSIGEYEQKHAPYIAPDSPRAQMLKARGQVDRVRAFTRHLNETLPGLPVSLTEHPRSTHGSSQLYAVLDALRFASGTSDI</sequence>
<protein>
    <submittedName>
        <fullName evidence="3">Putative esterase</fullName>
    </submittedName>
</protein>
<dbReference type="PANTHER" id="PTHR40841">
    <property type="entry name" value="SIDEROPHORE TRIACETYLFUSARININE C ESTERASE"/>
    <property type="match status" value="1"/>
</dbReference>